<evidence type="ECO:0000256" key="3">
    <source>
        <dbReference type="SAM" id="MobiDB-lite"/>
    </source>
</evidence>
<evidence type="ECO:0000256" key="2">
    <source>
        <dbReference type="RuleBase" id="RU000363"/>
    </source>
</evidence>
<evidence type="ECO:0000313" key="5">
    <source>
        <dbReference type="Proteomes" id="UP000192578"/>
    </source>
</evidence>
<dbReference type="PANTHER" id="PTHR43658:SF8">
    <property type="entry name" value="17-BETA-HYDROXYSTEROID DEHYDROGENASE 14-RELATED"/>
    <property type="match status" value="1"/>
</dbReference>
<proteinExistence type="inferred from homology"/>
<comment type="caution">
    <text evidence="4">The sequence shown here is derived from an EMBL/GenBank/DDBJ whole genome shotgun (WGS) entry which is preliminary data.</text>
</comment>
<name>A0A1W0X605_HYPEX</name>
<dbReference type="PRINTS" id="PR00081">
    <property type="entry name" value="GDHRDH"/>
</dbReference>
<evidence type="ECO:0000256" key="1">
    <source>
        <dbReference type="ARBA" id="ARBA00023002"/>
    </source>
</evidence>
<dbReference type="GO" id="GO:0008210">
    <property type="term" value="P:estrogen metabolic process"/>
    <property type="evidence" value="ECO:0007669"/>
    <property type="project" value="TreeGrafter"/>
</dbReference>
<feature type="region of interest" description="Disordered" evidence="3">
    <location>
        <begin position="266"/>
        <end position="294"/>
    </location>
</feature>
<dbReference type="GO" id="GO:0006631">
    <property type="term" value="P:fatty acid metabolic process"/>
    <property type="evidence" value="ECO:0007669"/>
    <property type="project" value="TreeGrafter"/>
</dbReference>
<dbReference type="InterPro" id="IPR036291">
    <property type="entry name" value="NAD(P)-bd_dom_sf"/>
</dbReference>
<dbReference type="AlphaFoldDB" id="A0A1W0X605"/>
<accession>A0A1W0X605</accession>
<dbReference type="Proteomes" id="UP000192578">
    <property type="component" value="Unassembled WGS sequence"/>
</dbReference>
<dbReference type="GO" id="GO:0004303">
    <property type="term" value="F:estradiol 17-beta-dehydrogenase [NAD(P)+] activity"/>
    <property type="evidence" value="ECO:0007669"/>
    <property type="project" value="TreeGrafter"/>
</dbReference>
<keyword evidence="1" id="KW-0560">Oxidoreductase</keyword>
<dbReference type="InterPro" id="IPR002347">
    <property type="entry name" value="SDR_fam"/>
</dbReference>
<dbReference type="InterPro" id="IPR020904">
    <property type="entry name" value="Sc_DH/Rdtase_CS"/>
</dbReference>
<evidence type="ECO:0000313" key="4">
    <source>
        <dbReference type="EMBL" id="OQV22838.1"/>
    </source>
</evidence>
<organism evidence="4 5">
    <name type="scientific">Hypsibius exemplaris</name>
    <name type="common">Freshwater tardigrade</name>
    <dbReference type="NCBI Taxonomy" id="2072580"/>
    <lineage>
        <taxon>Eukaryota</taxon>
        <taxon>Metazoa</taxon>
        <taxon>Ecdysozoa</taxon>
        <taxon>Tardigrada</taxon>
        <taxon>Eutardigrada</taxon>
        <taxon>Parachela</taxon>
        <taxon>Hypsibioidea</taxon>
        <taxon>Hypsibiidae</taxon>
        <taxon>Hypsibius</taxon>
    </lineage>
</organism>
<sequence>MTDTSNAGSSSLVVLVTGGASGLGKACVDLYAEKGARVIIFDLKLEGVSAGQGDYINVEAFAGDVSSEQDVQAVANHIAAKHGRLDVLVNCAGIATRAAVFDFKTSTPHDLALFSKIIQVNTVGTFNVIRLMMPIMGKQEPDADGQRGVIINASSVLGLEAVGGFAAYAASKAAVAGLTLPLAREFGPLGIRVIAIAPGFCDTPMISNLPLPVKNFYNSRLEQLAIFPKRMLRPQEFALLVHSIVQNHAINGELIRLDGGVRMTVSDSSPPGKVVCKGDHPQAVLDESGDPQED</sequence>
<comment type="similarity">
    <text evidence="2">Belongs to the short-chain dehydrogenases/reductases (SDR) family.</text>
</comment>
<dbReference type="PANTHER" id="PTHR43658">
    <property type="entry name" value="SHORT-CHAIN DEHYDROGENASE/REDUCTASE"/>
    <property type="match status" value="1"/>
</dbReference>
<reference evidence="5" key="1">
    <citation type="submission" date="2017-01" db="EMBL/GenBank/DDBJ databases">
        <title>Comparative genomics of anhydrobiosis in the tardigrade Hypsibius dujardini.</title>
        <authorList>
            <person name="Yoshida Y."/>
            <person name="Koutsovoulos G."/>
            <person name="Laetsch D."/>
            <person name="Stevens L."/>
            <person name="Kumar S."/>
            <person name="Horikawa D."/>
            <person name="Ishino K."/>
            <person name="Komine S."/>
            <person name="Tomita M."/>
            <person name="Blaxter M."/>
            <person name="Arakawa K."/>
        </authorList>
    </citation>
    <scope>NUCLEOTIDE SEQUENCE [LARGE SCALE GENOMIC DNA]</scope>
    <source>
        <strain evidence="5">Z151</strain>
    </source>
</reference>
<dbReference type="OrthoDB" id="1274115at2759"/>
<dbReference type="SUPFAM" id="SSF51735">
    <property type="entry name" value="NAD(P)-binding Rossmann-fold domains"/>
    <property type="match status" value="1"/>
</dbReference>
<dbReference type="EMBL" id="MTYJ01000015">
    <property type="protein sequence ID" value="OQV22838.1"/>
    <property type="molecule type" value="Genomic_DNA"/>
</dbReference>
<dbReference type="Gene3D" id="3.40.50.720">
    <property type="entry name" value="NAD(P)-binding Rossmann-like Domain"/>
    <property type="match status" value="1"/>
</dbReference>
<protein>
    <submittedName>
        <fullName evidence="4">3-hydroxyacyl-CoA dehydrogenase type-2</fullName>
    </submittedName>
</protein>
<dbReference type="GO" id="GO:0005739">
    <property type="term" value="C:mitochondrion"/>
    <property type="evidence" value="ECO:0007669"/>
    <property type="project" value="TreeGrafter"/>
</dbReference>
<dbReference type="GO" id="GO:0008209">
    <property type="term" value="P:androgen metabolic process"/>
    <property type="evidence" value="ECO:0007669"/>
    <property type="project" value="TreeGrafter"/>
</dbReference>
<gene>
    <name evidence="4" type="ORF">BV898_03271</name>
</gene>
<keyword evidence="5" id="KW-1185">Reference proteome</keyword>
<dbReference type="PROSITE" id="PS00061">
    <property type="entry name" value="ADH_SHORT"/>
    <property type="match status" value="1"/>
</dbReference>
<dbReference type="PRINTS" id="PR00080">
    <property type="entry name" value="SDRFAMILY"/>
</dbReference>
<dbReference type="Pfam" id="PF00106">
    <property type="entry name" value="adh_short"/>
    <property type="match status" value="1"/>
</dbReference>